<dbReference type="Proteomes" id="UP001175000">
    <property type="component" value="Unassembled WGS sequence"/>
</dbReference>
<protein>
    <submittedName>
        <fullName evidence="1">Uncharacterized protein</fullName>
    </submittedName>
</protein>
<keyword evidence="2" id="KW-1185">Reference proteome</keyword>
<accession>A0AA39WW51</accession>
<dbReference type="AlphaFoldDB" id="A0AA39WW51"/>
<name>A0AA39WW51_9PEZI</name>
<organism evidence="1 2">
    <name type="scientific">Immersiella caudata</name>
    <dbReference type="NCBI Taxonomy" id="314043"/>
    <lineage>
        <taxon>Eukaryota</taxon>
        <taxon>Fungi</taxon>
        <taxon>Dikarya</taxon>
        <taxon>Ascomycota</taxon>
        <taxon>Pezizomycotina</taxon>
        <taxon>Sordariomycetes</taxon>
        <taxon>Sordariomycetidae</taxon>
        <taxon>Sordariales</taxon>
        <taxon>Lasiosphaeriaceae</taxon>
        <taxon>Immersiella</taxon>
    </lineage>
</organism>
<reference evidence="1" key="1">
    <citation type="submission" date="2023-06" db="EMBL/GenBank/DDBJ databases">
        <title>Genome-scale phylogeny and comparative genomics of the fungal order Sordariales.</title>
        <authorList>
            <consortium name="Lawrence Berkeley National Laboratory"/>
            <person name="Hensen N."/>
            <person name="Bonometti L."/>
            <person name="Westerberg I."/>
            <person name="Brannstrom I.O."/>
            <person name="Guillou S."/>
            <person name="Cros-Aarteil S."/>
            <person name="Calhoun S."/>
            <person name="Haridas S."/>
            <person name="Kuo A."/>
            <person name="Mondo S."/>
            <person name="Pangilinan J."/>
            <person name="Riley R."/>
            <person name="Labutti K."/>
            <person name="Andreopoulos B."/>
            <person name="Lipzen A."/>
            <person name="Chen C."/>
            <person name="Yanf M."/>
            <person name="Daum C."/>
            <person name="Ng V."/>
            <person name="Clum A."/>
            <person name="Steindorff A."/>
            <person name="Ohm R."/>
            <person name="Martin F."/>
            <person name="Silar P."/>
            <person name="Natvig D."/>
            <person name="Lalanne C."/>
            <person name="Gautier V."/>
            <person name="Ament-Velasquez S.L."/>
            <person name="Kruys A."/>
            <person name="Hutchinson M.I."/>
            <person name="Powell A.J."/>
            <person name="Barry K."/>
            <person name="Miller A.N."/>
            <person name="Grigoriev I.V."/>
            <person name="Debuchy R."/>
            <person name="Gladieux P."/>
            <person name="Thoren M.H."/>
            <person name="Johannesson H."/>
        </authorList>
    </citation>
    <scope>NUCLEOTIDE SEQUENCE</scope>
    <source>
        <strain evidence="1">CBS 606.72</strain>
    </source>
</reference>
<evidence type="ECO:0000313" key="2">
    <source>
        <dbReference type="Proteomes" id="UP001175000"/>
    </source>
</evidence>
<proteinExistence type="predicted"/>
<gene>
    <name evidence="1" type="ORF">B0T14DRAFT_151928</name>
</gene>
<sequence length="226" mass="25541">MFARNTRRKKAGLGTLLCNSVFLKPTVNADSLLKWQSLDHSRFPDDVRTSEETCSRSLVALKPLRSCCRIAYGRDTLTTKPKEINSWQAPSFFLRTDPPPTVTVNKGQFRASLSHAPFIQQPWHTTGVSRWKGFMTDTTLPDQISRENKIRNSTLRSSGFAFLNRSDLFRVVDLCGPNVGDTHFEAKTPRSPETRTSHPHLQLPGCRYRSCVPRLHERRQAGASAS</sequence>
<comment type="caution">
    <text evidence="1">The sequence shown here is derived from an EMBL/GenBank/DDBJ whole genome shotgun (WGS) entry which is preliminary data.</text>
</comment>
<evidence type="ECO:0000313" key="1">
    <source>
        <dbReference type="EMBL" id="KAK0622739.1"/>
    </source>
</evidence>
<dbReference type="EMBL" id="JAULSU010000003">
    <property type="protein sequence ID" value="KAK0622739.1"/>
    <property type="molecule type" value="Genomic_DNA"/>
</dbReference>